<gene>
    <name evidence="1" type="ORF">H9L01_03540</name>
</gene>
<keyword evidence="1" id="KW-0378">Hydrolase</keyword>
<dbReference type="NCBIfam" id="TIGR01509">
    <property type="entry name" value="HAD-SF-IA-v3"/>
    <property type="match status" value="1"/>
</dbReference>
<dbReference type="InterPro" id="IPR006439">
    <property type="entry name" value="HAD-SF_hydro_IA"/>
</dbReference>
<dbReference type="InterPro" id="IPR036412">
    <property type="entry name" value="HAD-like_sf"/>
</dbReference>
<dbReference type="KEGG" id="eio:H9L01_03540"/>
<dbReference type="SFLD" id="SFLDS00003">
    <property type="entry name" value="Haloacid_Dehalogenase"/>
    <property type="match status" value="1"/>
</dbReference>
<dbReference type="Gene3D" id="3.40.50.1000">
    <property type="entry name" value="HAD superfamily/HAD-like"/>
    <property type="match status" value="1"/>
</dbReference>
<accession>A0A7G9S0S2</accession>
<dbReference type="PANTHER" id="PTHR18901">
    <property type="entry name" value="2-DEOXYGLUCOSE-6-PHOSPHATE PHOSPHATASE 2"/>
    <property type="match status" value="1"/>
</dbReference>
<dbReference type="RefSeq" id="WP_187534648.1">
    <property type="nucleotide sequence ID" value="NZ_CBCSHU010000028.1"/>
</dbReference>
<dbReference type="InterPro" id="IPR023198">
    <property type="entry name" value="PGP-like_dom2"/>
</dbReference>
<reference evidence="1 2" key="1">
    <citation type="submission" date="2020-08" db="EMBL/GenBank/DDBJ databases">
        <title>Genome sequence of Erysipelothrix inopinata DSM 15511T.</title>
        <authorList>
            <person name="Hyun D.-W."/>
            <person name="Bae J.-W."/>
        </authorList>
    </citation>
    <scope>NUCLEOTIDE SEQUENCE [LARGE SCALE GENOMIC DNA]</scope>
    <source>
        <strain evidence="1 2">DSM 15511</strain>
    </source>
</reference>
<protein>
    <submittedName>
        <fullName evidence="1">HAD-IA family hydrolase</fullName>
    </submittedName>
</protein>
<evidence type="ECO:0000313" key="2">
    <source>
        <dbReference type="Proteomes" id="UP000515928"/>
    </source>
</evidence>
<dbReference type="Proteomes" id="UP000515928">
    <property type="component" value="Chromosome"/>
</dbReference>
<dbReference type="InterPro" id="IPR023214">
    <property type="entry name" value="HAD_sf"/>
</dbReference>
<dbReference type="InterPro" id="IPR041492">
    <property type="entry name" value="HAD_2"/>
</dbReference>
<dbReference type="Gene3D" id="1.10.150.240">
    <property type="entry name" value="Putative phosphatase, domain 2"/>
    <property type="match status" value="1"/>
</dbReference>
<keyword evidence="2" id="KW-1185">Reference proteome</keyword>
<name>A0A7G9S0S2_9FIRM</name>
<dbReference type="PRINTS" id="PR00413">
    <property type="entry name" value="HADHALOGNASE"/>
</dbReference>
<dbReference type="EMBL" id="CP060715">
    <property type="protein sequence ID" value="QNN61447.1"/>
    <property type="molecule type" value="Genomic_DNA"/>
</dbReference>
<dbReference type="GO" id="GO:0016787">
    <property type="term" value="F:hydrolase activity"/>
    <property type="evidence" value="ECO:0007669"/>
    <property type="project" value="UniProtKB-KW"/>
</dbReference>
<evidence type="ECO:0000313" key="1">
    <source>
        <dbReference type="EMBL" id="QNN61447.1"/>
    </source>
</evidence>
<sequence length="213" mass="24263">MLEGIIFDFDGVIIDTEYEWYPIIMDWFKETHDYDLLMEEYLMCIGSNSNKMLKIVSEKIGTEITIDDYHDAIFPTFKENTQKLPAMSGVEALMKDAKAKGLKIAIATSSPRNHPLTHLKRLDLLEYVDVIVGGDEVENIKPEPDLFNKAQQLLGIDNDKLIIFEDSLNGLHAGVKAGIDVIVVPNRITKHLKFEGHHDMIESLDHFDLESYL</sequence>
<dbReference type="Pfam" id="PF13419">
    <property type="entry name" value="HAD_2"/>
    <property type="match status" value="1"/>
</dbReference>
<dbReference type="PANTHER" id="PTHR18901:SF38">
    <property type="entry name" value="PSEUDOURIDINE-5'-PHOSPHATASE"/>
    <property type="match status" value="1"/>
</dbReference>
<proteinExistence type="predicted"/>
<dbReference type="SFLD" id="SFLDG01129">
    <property type="entry name" value="C1.5:_HAD__Beta-PGM__Phosphata"/>
    <property type="match status" value="1"/>
</dbReference>
<dbReference type="SUPFAM" id="SSF56784">
    <property type="entry name" value="HAD-like"/>
    <property type="match status" value="1"/>
</dbReference>
<organism evidence="1 2">
    <name type="scientific">Erysipelothrix inopinata</name>
    <dbReference type="NCBI Taxonomy" id="225084"/>
    <lineage>
        <taxon>Bacteria</taxon>
        <taxon>Bacillati</taxon>
        <taxon>Bacillota</taxon>
        <taxon>Erysipelotrichia</taxon>
        <taxon>Erysipelotrichales</taxon>
        <taxon>Erysipelotrichaceae</taxon>
        <taxon>Erysipelothrix</taxon>
    </lineage>
</organism>
<dbReference type="AlphaFoldDB" id="A0A7G9S0S2"/>